<feature type="domain" description="CMP/dCMP-type deaminase" evidence="10">
    <location>
        <begin position="148"/>
        <end position="267"/>
    </location>
</feature>
<evidence type="ECO:0000256" key="6">
    <source>
        <dbReference type="ARBA" id="ARBA00022833"/>
    </source>
</evidence>
<dbReference type="SUPFAM" id="SSF53927">
    <property type="entry name" value="Cytidine deaminase-like"/>
    <property type="match status" value="1"/>
</dbReference>
<reference evidence="11" key="2">
    <citation type="submission" date="2025-08" db="UniProtKB">
        <authorList>
            <consortium name="Ensembl"/>
        </authorList>
    </citation>
    <scope>IDENTIFICATION</scope>
</reference>
<dbReference type="InterPro" id="IPR015517">
    <property type="entry name" value="dCMP_deaminase-rel"/>
</dbReference>
<evidence type="ECO:0000256" key="7">
    <source>
        <dbReference type="ARBA" id="ARBA00038938"/>
    </source>
</evidence>
<dbReference type="Pfam" id="PF00383">
    <property type="entry name" value="dCMP_cyt_deam_1"/>
    <property type="match status" value="1"/>
</dbReference>
<keyword evidence="5" id="KW-0378">Hydrolase</keyword>
<feature type="region of interest" description="Disordered" evidence="9">
    <location>
        <begin position="94"/>
        <end position="184"/>
    </location>
</feature>
<protein>
    <recommendedName>
        <fullName evidence="8">dCMP deaminase</fullName>
        <ecNumber evidence="7">3.5.4.12</ecNumber>
    </recommendedName>
    <alternativeName>
        <fullName evidence="8">dCMP deaminase</fullName>
    </alternativeName>
</protein>
<reference evidence="11" key="1">
    <citation type="submission" date="2018-10" db="EMBL/GenBank/DDBJ databases">
        <title>De novo assembly of a Great Dane genome.</title>
        <authorList>
            <person name="Kidd J.M."/>
            <person name="Pendleton A.L."/>
            <person name="Shen F."/>
            <person name="Emery S."/>
        </authorList>
    </citation>
    <scope>NUCLEOTIDE SEQUENCE [LARGE SCALE GENOMIC DNA]</scope>
    <source>
        <strain evidence="11">Great Dane</strain>
    </source>
</reference>
<evidence type="ECO:0000259" key="10">
    <source>
        <dbReference type="PROSITE" id="PS51747"/>
    </source>
</evidence>
<sequence>MQSANANAPSRHLCLDAPRPAQLGPGQESVHPPSAGPRTLTPPPAGPRALTRPAHAGDPTRVPLLPALFSFPCPGPLRVAFHGKLRFRARAEGAGRAGVGAGAGAGRGRGGTQTAPTAEPPAPPPPPGPPRSAGRGLQHLPAPRGPASSPDFLPGAAAAAAAAGPGADRAEEQPGGPSMSEVPCKKRDDYLEWPEKQRSKFTVCHAELNAIMNKNSADVKGCTMYVALFPCNECAKLIIQAGIKEVIFMSDKYHDSDEMTAARLLFDMAGVAFRKFTPKCSKIVIDFDSINNMPSQKLHRFVLSPAWRKIAFCKSWSNRTKHLYLSSWGDSHSHRHNEGGRQHRRQTSGTPGSQKQDEIAGATPVLTEGSPGSNPRAAKTQRRSAWVTGLHAALGSLNFKSNKVKPQQIKSRNEQRLQRSWKLFPLSKRPRRTGPCSPALEKL</sequence>
<dbReference type="PROSITE" id="PS00903">
    <property type="entry name" value="CYT_DCMP_DEAMINASES_1"/>
    <property type="match status" value="1"/>
</dbReference>
<feature type="region of interest" description="Disordered" evidence="9">
    <location>
        <begin position="1"/>
        <end position="58"/>
    </location>
</feature>
<dbReference type="PROSITE" id="PS51747">
    <property type="entry name" value="CYT_DCMP_DEAMINASES_2"/>
    <property type="match status" value="1"/>
</dbReference>
<dbReference type="GO" id="GO:0016787">
    <property type="term" value="F:hydrolase activity"/>
    <property type="evidence" value="ECO:0007669"/>
    <property type="project" value="UniProtKB-KW"/>
</dbReference>
<evidence type="ECO:0000256" key="9">
    <source>
        <dbReference type="SAM" id="MobiDB-lite"/>
    </source>
</evidence>
<dbReference type="GO" id="GO:0008270">
    <property type="term" value="F:zinc ion binding"/>
    <property type="evidence" value="ECO:0007669"/>
    <property type="project" value="InterPro"/>
</dbReference>
<feature type="compositionally biased region" description="Pro residues" evidence="9">
    <location>
        <begin position="118"/>
        <end position="130"/>
    </location>
</feature>
<dbReference type="Ensembl" id="ENSCAFT00040010198.1">
    <property type="protein sequence ID" value="ENSCAFP00040008848.1"/>
    <property type="gene ID" value="ENSCAFG00040005373.1"/>
</dbReference>
<evidence type="ECO:0000313" key="12">
    <source>
        <dbReference type="Proteomes" id="UP000694542"/>
    </source>
</evidence>
<dbReference type="EC" id="3.5.4.12" evidence="7"/>
<feature type="compositionally biased region" description="Low complexity" evidence="9">
    <location>
        <begin position="154"/>
        <end position="167"/>
    </location>
</feature>
<name>A0A8C0Q6D5_CANLF</name>
<evidence type="ECO:0000313" key="11">
    <source>
        <dbReference type="Ensembl" id="ENSCAFP00040008848.1"/>
    </source>
</evidence>
<proteinExistence type="inferred from homology"/>
<accession>A0A8C0Q6D5</accession>
<dbReference type="PANTHER" id="PTHR11086">
    <property type="entry name" value="DEOXYCYTIDYLATE DEAMINASE-RELATED"/>
    <property type="match status" value="1"/>
</dbReference>
<dbReference type="Proteomes" id="UP000694542">
    <property type="component" value="Chromosome 16"/>
</dbReference>
<evidence type="ECO:0000256" key="5">
    <source>
        <dbReference type="ARBA" id="ARBA00022801"/>
    </source>
</evidence>
<keyword evidence="6" id="KW-0862">Zinc</keyword>
<dbReference type="InterPro" id="IPR002125">
    <property type="entry name" value="CMP_dCMP_dom"/>
</dbReference>
<keyword evidence="4" id="KW-0545">Nucleotide biosynthesis</keyword>
<organism evidence="11 12">
    <name type="scientific">Canis lupus familiaris</name>
    <name type="common">Dog</name>
    <name type="synonym">Canis familiaris</name>
    <dbReference type="NCBI Taxonomy" id="9615"/>
    <lineage>
        <taxon>Eukaryota</taxon>
        <taxon>Metazoa</taxon>
        <taxon>Chordata</taxon>
        <taxon>Craniata</taxon>
        <taxon>Vertebrata</taxon>
        <taxon>Euteleostomi</taxon>
        <taxon>Mammalia</taxon>
        <taxon>Eutheria</taxon>
        <taxon>Laurasiatheria</taxon>
        <taxon>Carnivora</taxon>
        <taxon>Caniformia</taxon>
        <taxon>Canidae</taxon>
        <taxon>Canis</taxon>
    </lineage>
</organism>
<feature type="region of interest" description="Disordered" evidence="9">
    <location>
        <begin position="329"/>
        <end position="384"/>
    </location>
</feature>
<feature type="compositionally biased region" description="Gly residues" evidence="9">
    <location>
        <begin position="95"/>
        <end position="111"/>
    </location>
</feature>
<dbReference type="Gene3D" id="3.40.140.10">
    <property type="entry name" value="Cytidine Deaminase, domain 2"/>
    <property type="match status" value="1"/>
</dbReference>
<evidence type="ECO:0000256" key="1">
    <source>
        <dbReference type="ARBA" id="ARBA00001947"/>
    </source>
</evidence>
<dbReference type="InterPro" id="IPR016193">
    <property type="entry name" value="Cytidine_deaminase-like"/>
</dbReference>
<evidence type="ECO:0000256" key="8">
    <source>
        <dbReference type="ARBA" id="ARBA00041763"/>
    </source>
</evidence>
<evidence type="ECO:0000256" key="3">
    <source>
        <dbReference type="ARBA" id="ARBA00022723"/>
    </source>
</evidence>
<dbReference type="AlphaFoldDB" id="A0A8C0Q6D5"/>
<keyword evidence="3" id="KW-0479">Metal-binding</keyword>
<evidence type="ECO:0000256" key="4">
    <source>
        <dbReference type="ARBA" id="ARBA00022727"/>
    </source>
</evidence>
<dbReference type="InterPro" id="IPR016192">
    <property type="entry name" value="APOBEC/CMP_deaminase_Zn-bd"/>
</dbReference>
<evidence type="ECO:0000256" key="2">
    <source>
        <dbReference type="ARBA" id="ARBA00006576"/>
    </source>
</evidence>
<comment type="similarity">
    <text evidence="2">Belongs to the cytidine and deoxycytidylate deaminase family.</text>
</comment>
<comment type="cofactor">
    <cofactor evidence="1">
        <name>Zn(2+)</name>
        <dbReference type="ChEBI" id="CHEBI:29105"/>
    </cofactor>
</comment>
<dbReference type="PANTHER" id="PTHR11086:SF18">
    <property type="entry name" value="DEOXYCYTIDYLATE DEAMINASE"/>
    <property type="match status" value="1"/>
</dbReference>